<keyword evidence="5" id="KW-0238">DNA-binding</keyword>
<evidence type="ECO:0000256" key="4">
    <source>
        <dbReference type="ARBA" id="ARBA00022833"/>
    </source>
</evidence>
<dbReference type="PANTHER" id="PTHR46481:SF10">
    <property type="entry name" value="ZINC FINGER BED DOMAIN-CONTAINING PROTEIN 39"/>
    <property type="match status" value="1"/>
</dbReference>
<keyword evidence="4" id="KW-0862">Zinc</keyword>
<sequence length="448" mass="52033">MEAGNEAVDQELEMESNADEMSEEELDLDILEQPNEEVEIGQKVWELATHMVLIHEYPFSMLDHVVFNKFMKAASPFYKKINRQTVREDRVTAYMLEKRRLRNILKGVIIADALSKCFLEWGIENKVSTINVDIASYSDVCIRRLKENFSLRKRWNNTYLMLVSALEFREVFSRYGDIDPGFYYVPKLYRINELLNEKALNFSDHIRSMFESMTQKFDNYCGESNLLMSLGAILDPRYKMVLVNHTFPVIYGEDAAPRYIDEIRRILYQLYNEYVDAYISSHSEEPQRKVAKRKHAEITSKSTQGAAKKFEVSVLTGKEKFQMIVSEIDKTPPKKSDLDVYLEESRYVCDTNANLDVLGWWKGERWRFPILSRMASGILAIPVTTVAIESTFSVGHRIIDDRHTSMLVEMVQMLLCGNDWIRNLYGLKKEPPDAPESSTVEEIDLPDI</sequence>
<evidence type="ECO:0000256" key="2">
    <source>
        <dbReference type="ARBA" id="ARBA00022723"/>
    </source>
</evidence>
<keyword evidence="9" id="KW-1185">Reference proteome</keyword>
<gene>
    <name evidence="10" type="primary">LOC140012752</name>
</gene>
<keyword evidence="3" id="KW-0863">Zinc-finger</keyword>
<dbReference type="Proteomes" id="UP001652660">
    <property type="component" value="Chromosome 8e"/>
</dbReference>
<dbReference type="Pfam" id="PF14372">
    <property type="entry name" value="hAT-like_RNase-H"/>
    <property type="match status" value="1"/>
</dbReference>
<feature type="domain" description="HAT C-terminal dimerisation" evidence="7">
    <location>
        <begin position="337"/>
        <end position="421"/>
    </location>
</feature>
<dbReference type="InterPro" id="IPR008906">
    <property type="entry name" value="HATC_C_dom"/>
</dbReference>
<evidence type="ECO:0000259" key="8">
    <source>
        <dbReference type="Pfam" id="PF14372"/>
    </source>
</evidence>
<evidence type="ECO:0000313" key="10">
    <source>
        <dbReference type="RefSeq" id="XP_071917149.1"/>
    </source>
</evidence>
<keyword evidence="6" id="KW-0539">Nucleus</keyword>
<evidence type="ECO:0000256" key="1">
    <source>
        <dbReference type="ARBA" id="ARBA00004123"/>
    </source>
</evidence>
<dbReference type="GeneID" id="140012752"/>
<evidence type="ECO:0000313" key="9">
    <source>
        <dbReference type="Proteomes" id="UP001652660"/>
    </source>
</evidence>
<evidence type="ECO:0000259" key="7">
    <source>
        <dbReference type="Pfam" id="PF05699"/>
    </source>
</evidence>
<accession>A0ABM4VC97</accession>
<evidence type="ECO:0000256" key="6">
    <source>
        <dbReference type="ARBA" id="ARBA00023242"/>
    </source>
</evidence>
<dbReference type="InterPro" id="IPR025525">
    <property type="entry name" value="hAT-like_transposase_RNase-H"/>
</dbReference>
<dbReference type="RefSeq" id="XP_071917149.1">
    <property type="nucleotide sequence ID" value="XM_072061048.1"/>
</dbReference>
<comment type="subcellular location">
    <subcellularLocation>
        <location evidence="1">Nucleus</location>
    </subcellularLocation>
</comment>
<dbReference type="Pfam" id="PF05699">
    <property type="entry name" value="Dimer_Tnp_hAT"/>
    <property type="match status" value="1"/>
</dbReference>
<reference evidence="10" key="1">
    <citation type="submission" date="2025-08" db="UniProtKB">
        <authorList>
            <consortium name="RefSeq"/>
        </authorList>
    </citation>
    <scope>IDENTIFICATION</scope>
    <source>
        <tissue evidence="10">Leaves</tissue>
    </source>
</reference>
<dbReference type="InterPro" id="IPR052035">
    <property type="entry name" value="ZnF_BED_domain_contain"/>
</dbReference>
<proteinExistence type="predicted"/>
<feature type="domain" description="hAT-like transposase RNase-H fold" evidence="8">
    <location>
        <begin position="184"/>
        <end position="274"/>
    </location>
</feature>
<evidence type="ECO:0000256" key="3">
    <source>
        <dbReference type="ARBA" id="ARBA00022771"/>
    </source>
</evidence>
<dbReference type="InterPro" id="IPR012337">
    <property type="entry name" value="RNaseH-like_sf"/>
</dbReference>
<name>A0ABM4VC97_COFAR</name>
<dbReference type="PANTHER" id="PTHR46481">
    <property type="entry name" value="ZINC FINGER BED DOMAIN-CONTAINING PROTEIN 4"/>
    <property type="match status" value="1"/>
</dbReference>
<keyword evidence="2" id="KW-0479">Metal-binding</keyword>
<evidence type="ECO:0000256" key="5">
    <source>
        <dbReference type="ARBA" id="ARBA00023125"/>
    </source>
</evidence>
<protein>
    <submittedName>
        <fullName evidence="10">Zinc finger BED domain-containing protein RICESLEEPER 2-like</fullName>
    </submittedName>
</protein>
<dbReference type="SUPFAM" id="SSF53098">
    <property type="entry name" value="Ribonuclease H-like"/>
    <property type="match status" value="1"/>
</dbReference>
<organism evidence="9 10">
    <name type="scientific">Coffea arabica</name>
    <name type="common">Arabian coffee</name>
    <dbReference type="NCBI Taxonomy" id="13443"/>
    <lineage>
        <taxon>Eukaryota</taxon>
        <taxon>Viridiplantae</taxon>
        <taxon>Streptophyta</taxon>
        <taxon>Embryophyta</taxon>
        <taxon>Tracheophyta</taxon>
        <taxon>Spermatophyta</taxon>
        <taxon>Magnoliopsida</taxon>
        <taxon>eudicotyledons</taxon>
        <taxon>Gunneridae</taxon>
        <taxon>Pentapetalae</taxon>
        <taxon>asterids</taxon>
        <taxon>lamiids</taxon>
        <taxon>Gentianales</taxon>
        <taxon>Rubiaceae</taxon>
        <taxon>Ixoroideae</taxon>
        <taxon>Gardenieae complex</taxon>
        <taxon>Bertiereae - Coffeeae clade</taxon>
        <taxon>Coffeeae</taxon>
        <taxon>Coffea</taxon>
    </lineage>
</organism>